<protein>
    <submittedName>
        <fullName evidence="1">Uncharacterized protein</fullName>
    </submittedName>
</protein>
<dbReference type="Gene3D" id="3.90.550.10">
    <property type="entry name" value="Spore Coat Polysaccharide Biosynthesis Protein SpsA, Chain A"/>
    <property type="match status" value="1"/>
</dbReference>
<evidence type="ECO:0000313" key="1">
    <source>
        <dbReference type="EMBL" id="KAJ4153082.1"/>
    </source>
</evidence>
<gene>
    <name evidence="1" type="ORF">LMH87_009587</name>
</gene>
<dbReference type="AlphaFoldDB" id="A0A9W8QD86"/>
<keyword evidence="2" id="KW-1185">Reference proteome</keyword>
<dbReference type="InterPro" id="IPR050587">
    <property type="entry name" value="GNT1/Glycosyltrans_8"/>
</dbReference>
<dbReference type="GeneID" id="80896746"/>
<sequence>MLFIHRRLKLLAGFAFTLIVVFSLWHQTALSMESVSGDASVKSINSNTSIKTASPNAYVFYATEDVYACSVLVNIHRLRHMYHTKHRILVFVSSGVSKEYLTRFTDLEAKVILETPPPLSAGSSPYYKDCLLKLVPFRVYELDRYIQRCLILDSDQLIMQNLDAIFQSASTDIAAAPAYWISNDTLSSTCMLVEPSRKLWEQVQTSIASILPGQYDMDIINDMFRDNAHRLPGSYITINSHWEDRNVPKWFDIEAGVVPFPDGQLSRPASDDELEDLYRRAYIIHFFAIGKPWMRTTEEARRSRPKSHPILFKQWEEWRQNASQLCYSNVVQVI</sequence>
<organism evidence="1 2">
    <name type="scientific">Akanthomyces muscarius</name>
    <name type="common">Entomopathogenic fungus</name>
    <name type="synonym">Lecanicillium muscarium</name>
    <dbReference type="NCBI Taxonomy" id="2231603"/>
    <lineage>
        <taxon>Eukaryota</taxon>
        <taxon>Fungi</taxon>
        <taxon>Dikarya</taxon>
        <taxon>Ascomycota</taxon>
        <taxon>Pezizomycotina</taxon>
        <taxon>Sordariomycetes</taxon>
        <taxon>Hypocreomycetidae</taxon>
        <taxon>Hypocreales</taxon>
        <taxon>Cordycipitaceae</taxon>
        <taxon>Akanthomyces</taxon>
    </lineage>
</organism>
<dbReference type="KEGG" id="amus:LMH87_009587"/>
<accession>A0A9W8QD86</accession>
<dbReference type="PANTHER" id="PTHR11183">
    <property type="entry name" value="GLYCOGENIN SUBFAMILY MEMBER"/>
    <property type="match status" value="1"/>
</dbReference>
<reference evidence="1" key="1">
    <citation type="journal article" date="2023" name="Access Microbiol">
        <title>De-novo genome assembly for Akanthomyces muscarius, a biocontrol agent of insect agricultural pests.</title>
        <authorList>
            <person name="Erdos Z."/>
            <person name="Studholme D.J."/>
            <person name="Raymond B."/>
            <person name="Sharma M."/>
        </authorList>
    </citation>
    <scope>NUCLEOTIDE SEQUENCE</scope>
    <source>
        <strain evidence="1">Ve6</strain>
    </source>
</reference>
<dbReference type="InterPro" id="IPR029044">
    <property type="entry name" value="Nucleotide-diphossugar_trans"/>
</dbReference>
<name>A0A9W8QD86_AKAMU</name>
<evidence type="ECO:0000313" key="2">
    <source>
        <dbReference type="Proteomes" id="UP001144673"/>
    </source>
</evidence>
<dbReference type="Proteomes" id="UP001144673">
    <property type="component" value="Chromosome 5"/>
</dbReference>
<dbReference type="SUPFAM" id="SSF53448">
    <property type="entry name" value="Nucleotide-diphospho-sugar transferases"/>
    <property type="match status" value="1"/>
</dbReference>
<dbReference type="EMBL" id="JAJHUN010000008">
    <property type="protein sequence ID" value="KAJ4153082.1"/>
    <property type="molecule type" value="Genomic_DNA"/>
</dbReference>
<comment type="caution">
    <text evidence="1">The sequence shown here is derived from an EMBL/GenBank/DDBJ whole genome shotgun (WGS) entry which is preliminary data.</text>
</comment>
<proteinExistence type="predicted"/>
<dbReference type="RefSeq" id="XP_056053740.1">
    <property type="nucleotide sequence ID" value="XM_056196610.1"/>
</dbReference>